<dbReference type="InterPro" id="IPR024061">
    <property type="entry name" value="NDT80_DNA-bd_dom"/>
</dbReference>
<accession>A0A8H3ZFG2</accession>
<reference evidence="5 6" key="1">
    <citation type="submission" date="2019-07" db="EMBL/GenBank/DDBJ databases">
        <title>Venturia inaequalis Genome Resource.</title>
        <authorList>
            <person name="Lichtner F.J."/>
        </authorList>
    </citation>
    <scope>NUCLEOTIDE SEQUENCE [LARGE SCALE GENOMIC DNA]</scope>
    <source>
        <strain evidence="5 6">DMI_063113</strain>
    </source>
</reference>
<feature type="region of interest" description="Disordered" evidence="3">
    <location>
        <begin position="697"/>
        <end position="743"/>
    </location>
</feature>
<feature type="compositionally biased region" description="Gly residues" evidence="3">
    <location>
        <begin position="718"/>
        <end position="742"/>
    </location>
</feature>
<proteinExistence type="predicted"/>
<dbReference type="Pfam" id="PF05224">
    <property type="entry name" value="NDT80_PhoG"/>
    <property type="match status" value="1"/>
</dbReference>
<feature type="compositionally biased region" description="Low complexity" evidence="3">
    <location>
        <begin position="87"/>
        <end position="97"/>
    </location>
</feature>
<feature type="region of interest" description="Disordered" evidence="3">
    <location>
        <begin position="362"/>
        <end position="393"/>
    </location>
</feature>
<feature type="DNA-binding region" description="NDT80" evidence="2">
    <location>
        <begin position="426"/>
        <end position="711"/>
    </location>
</feature>
<feature type="region of interest" description="Disordered" evidence="3">
    <location>
        <begin position="130"/>
        <end position="203"/>
    </location>
</feature>
<dbReference type="GO" id="GO:0003677">
    <property type="term" value="F:DNA binding"/>
    <property type="evidence" value="ECO:0007669"/>
    <property type="project" value="UniProtKB-KW"/>
</dbReference>
<dbReference type="GO" id="GO:0003700">
    <property type="term" value="F:DNA-binding transcription factor activity"/>
    <property type="evidence" value="ECO:0007669"/>
    <property type="project" value="UniProtKB-UniRule"/>
</dbReference>
<name>A0A8H3ZFG2_VENIN</name>
<dbReference type="PANTHER" id="PTHR35144:SF2">
    <property type="entry name" value="MEIOSIS-SPECIFIC TRANSCRIPTION FACTOR NDT80"/>
    <property type="match status" value="1"/>
</dbReference>
<evidence type="ECO:0000256" key="3">
    <source>
        <dbReference type="SAM" id="MobiDB-lite"/>
    </source>
</evidence>
<evidence type="ECO:0000256" key="1">
    <source>
        <dbReference type="ARBA" id="ARBA00023125"/>
    </source>
</evidence>
<dbReference type="InterPro" id="IPR052605">
    <property type="entry name" value="Fungal_trans_regulator"/>
</dbReference>
<dbReference type="PROSITE" id="PS51517">
    <property type="entry name" value="NDT80"/>
    <property type="match status" value="1"/>
</dbReference>
<dbReference type="Proteomes" id="UP000490939">
    <property type="component" value="Unassembled WGS sequence"/>
</dbReference>
<dbReference type="GO" id="GO:0000228">
    <property type="term" value="C:nuclear chromosome"/>
    <property type="evidence" value="ECO:0007669"/>
    <property type="project" value="TreeGrafter"/>
</dbReference>
<gene>
    <name evidence="5" type="ORF">EG327_011400</name>
</gene>
<dbReference type="InterPro" id="IPR037141">
    <property type="entry name" value="NDT80_DNA-bd_dom_sf"/>
</dbReference>
<feature type="domain" description="NDT80" evidence="4">
    <location>
        <begin position="426"/>
        <end position="711"/>
    </location>
</feature>
<keyword evidence="1 2" id="KW-0238">DNA-binding</keyword>
<dbReference type="GO" id="GO:0051321">
    <property type="term" value="P:meiotic cell cycle"/>
    <property type="evidence" value="ECO:0007669"/>
    <property type="project" value="TreeGrafter"/>
</dbReference>
<sequence length="870" mass="93532">MLASLHSTFQPSFGPSAIDQSEIYPQLLPSSFVRCHWRGSLTLDSIRFETYQTPVTRSLLLQVNTDVNCCQIPQPRILTDHSDKNNKNNSNNNSNNSIKQSAPALSMPLSVTENSHRPISPTLVQSALLGVKQKDPSSPRREPETSIAVPIQRTALPLDSVGEGEGPKLIQEDMRSLSTSSYEQPENSSREESPSPQTPLDAGASFVHNATATMNYPPLQPPLFTQNYSLPTQPECIDHLQSYASNNPYTNSGVQDQIRRESGDLGLPFLNGNGIRSHSQRTSSHDTGFHTGSSISDSGTGSVSTSPGSNASSLAFSSSIYPPAKSTLSLASPYPTATQVPFSSLSYPQPFNGGLSNIRNSISSITHPNSSGLLPPARPSGLGGPVSPTSGNSIREAYTTAIPGFNRHNRPYNPMTETPRSILSTASMSLSPEGTYNSSSMGYQSGSDPRDPNATPPFAAQEDFHDIVCNGQAVKPTIEANIEKGFFYSGDQCWTCYRRNYFSVQCSYTLAPHLGNQALFLSRAGGRGQEQIQAMAMTLSAAVDGATGKTIELIQHTPKRDKGPQTAIQMTKLAPTPPGGKFAQLADHSYSHGLASYGHSTASGAVPQPSPYLPLQNAQDQPAERDQTGYANQDRSPSAHQHTFERIQFKSATANNGKRRAQQQYYHLIVELYADVRTDSSKNANWVKIAQRASSQVVVRGRSPSHYSNEGPHSTASRGGGSAGSSMGPMGGSGMGGGGSGSLGLSRGIGQSYGYSSVSGGYRGTQYMLEPMHTGSISSSSSGSMSGVVDAFPPNPRKPYILSSNDEERHDMDSGYEYCNRAIYDSILPPPIKVESQRLEMERIKDEGLFGPGSMFHQTSRGIYNADPVY</sequence>
<dbReference type="EMBL" id="WNWR01000009">
    <property type="protein sequence ID" value="KAE9994298.1"/>
    <property type="molecule type" value="Genomic_DNA"/>
</dbReference>
<feature type="region of interest" description="Disordered" evidence="3">
    <location>
        <begin position="273"/>
        <end position="309"/>
    </location>
</feature>
<dbReference type="SUPFAM" id="SSF49417">
    <property type="entry name" value="p53-like transcription factors"/>
    <property type="match status" value="1"/>
</dbReference>
<feature type="compositionally biased region" description="Basic and acidic residues" evidence="3">
    <location>
        <begin position="132"/>
        <end position="144"/>
    </location>
</feature>
<comment type="caution">
    <text evidence="5">The sequence shown here is derived from an EMBL/GenBank/DDBJ whole genome shotgun (WGS) entry which is preliminary data.</text>
</comment>
<feature type="region of interest" description="Disordered" evidence="3">
    <location>
        <begin position="600"/>
        <end position="641"/>
    </location>
</feature>
<feature type="compositionally biased region" description="Polar residues" evidence="3">
    <location>
        <begin position="705"/>
        <end position="715"/>
    </location>
</feature>
<evidence type="ECO:0000259" key="4">
    <source>
        <dbReference type="PROSITE" id="PS51517"/>
    </source>
</evidence>
<evidence type="ECO:0000256" key="2">
    <source>
        <dbReference type="PROSITE-ProRule" id="PRU00850"/>
    </source>
</evidence>
<dbReference type="PANTHER" id="PTHR35144">
    <property type="entry name" value="MEIOSIS-SPECIFIC TRANSCRIPTION FACTOR NDT80"/>
    <property type="match status" value="1"/>
</dbReference>
<evidence type="ECO:0000313" key="6">
    <source>
        <dbReference type="Proteomes" id="UP000490939"/>
    </source>
</evidence>
<protein>
    <recommendedName>
        <fullName evidence="4">NDT80 domain-containing protein</fullName>
    </recommendedName>
</protein>
<dbReference type="AlphaFoldDB" id="A0A8H3ZFG2"/>
<feature type="compositionally biased region" description="Polar residues" evidence="3">
    <location>
        <begin position="629"/>
        <end position="641"/>
    </location>
</feature>
<feature type="region of interest" description="Disordered" evidence="3">
    <location>
        <begin position="429"/>
        <end position="456"/>
    </location>
</feature>
<feature type="compositionally biased region" description="Polar residues" evidence="3">
    <location>
        <begin position="362"/>
        <end position="372"/>
    </location>
</feature>
<feature type="compositionally biased region" description="Low complexity" evidence="3">
    <location>
        <begin position="291"/>
        <end position="309"/>
    </location>
</feature>
<evidence type="ECO:0000313" key="5">
    <source>
        <dbReference type="EMBL" id="KAE9994298.1"/>
    </source>
</evidence>
<feature type="region of interest" description="Disordered" evidence="3">
    <location>
        <begin position="77"/>
        <end position="117"/>
    </location>
</feature>
<feature type="compositionally biased region" description="Polar residues" evidence="3">
    <location>
        <begin position="429"/>
        <end position="447"/>
    </location>
</feature>
<dbReference type="GO" id="GO:0045944">
    <property type="term" value="P:positive regulation of transcription by RNA polymerase II"/>
    <property type="evidence" value="ECO:0007669"/>
    <property type="project" value="TreeGrafter"/>
</dbReference>
<dbReference type="InterPro" id="IPR008967">
    <property type="entry name" value="p53-like_TF_DNA-bd_sf"/>
</dbReference>
<keyword evidence="6" id="KW-1185">Reference proteome</keyword>
<organism evidence="5 6">
    <name type="scientific">Venturia inaequalis</name>
    <name type="common">Apple scab fungus</name>
    <dbReference type="NCBI Taxonomy" id="5025"/>
    <lineage>
        <taxon>Eukaryota</taxon>
        <taxon>Fungi</taxon>
        <taxon>Dikarya</taxon>
        <taxon>Ascomycota</taxon>
        <taxon>Pezizomycotina</taxon>
        <taxon>Dothideomycetes</taxon>
        <taxon>Pleosporomycetidae</taxon>
        <taxon>Venturiales</taxon>
        <taxon>Venturiaceae</taxon>
        <taxon>Venturia</taxon>
    </lineage>
</organism>
<dbReference type="Gene3D" id="2.60.40.1390">
    <property type="entry name" value="NDT80 DNA-binding domain"/>
    <property type="match status" value="1"/>
</dbReference>